<dbReference type="InterPro" id="IPR029787">
    <property type="entry name" value="Nucleotide_cyclase"/>
</dbReference>
<dbReference type="PROSITE" id="PS50887">
    <property type="entry name" value="GGDEF"/>
    <property type="match status" value="1"/>
</dbReference>
<dbReference type="CDD" id="cd01949">
    <property type="entry name" value="GGDEF"/>
    <property type="match status" value="1"/>
</dbReference>
<name>A0ABT6WS97_9ACTN</name>
<dbReference type="GO" id="GO:0052621">
    <property type="term" value="F:diguanylate cyclase activity"/>
    <property type="evidence" value="ECO:0007669"/>
    <property type="project" value="UniProtKB-EC"/>
</dbReference>
<feature type="domain" description="GGDEF" evidence="4">
    <location>
        <begin position="1610"/>
        <end position="1740"/>
    </location>
</feature>
<feature type="domain" description="Protein kinase" evidence="3">
    <location>
        <begin position="9"/>
        <end position="276"/>
    </location>
</feature>
<evidence type="ECO:0000259" key="3">
    <source>
        <dbReference type="PROSITE" id="PS50011"/>
    </source>
</evidence>
<dbReference type="SUPFAM" id="SSF48452">
    <property type="entry name" value="TPR-like"/>
    <property type="match status" value="1"/>
</dbReference>
<dbReference type="Pfam" id="PF13191">
    <property type="entry name" value="AAA_16"/>
    <property type="match status" value="1"/>
</dbReference>
<dbReference type="Gene3D" id="1.25.40.10">
    <property type="entry name" value="Tetratricopeptide repeat domain"/>
    <property type="match status" value="1"/>
</dbReference>
<keyword evidence="5" id="KW-0548">Nucleotidyltransferase</keyword>
<dbReference type="InterPro" id="IPR011009">
    <property type="entry name" value="Kinase-like_dom_sf"/>
</dbReference>
<sequence>MTDTGLTGLELVDELGRGAFTMVHRARRGDRWYAVKRPLADASEYPAIRTELSREAALLACIDDPGVVRVHAVGDLDGVPTLVLDHLTSGSLADQLGAGVLAEKWVVAMAARLARGLAAAHRLGLVHRDIKPSNIMVGPDQPATLIDFGLAQVGAETGDTDEAVGTFLYSSPEQSGMLKRPVDGRSDLYSLGVVLYECLAGRLPFEADDVGELLRMHLAAPVPDLTELRPDIDANLLALVYRLLAKDPDDRYPDARALLADLRDCPGGEAAAQPAVTGWPLRGRATEAERLSRRWERARAGQGGVAVIRGAAGSGRTRLAEEVAAEASAAGLPVFWATCRPDEESPLAAAREAVASWRASVRRLSPERRAAVDEQIAEASATAGAGLIARLFGDLIPATAGEPALGGDEHVLGAGVVFLGEVATRTGGLLLVVDDAQHLDSGTRQLLEKLAAEIAGLPVLIVLTAPDDAADPAAGMEGVGALTVTCAPLPASAVADVIASRLPGAEVTVELVRHVIARTDGTPLAVVSYLLRLLDAGLLSPIWGTWRLDIHGADALPPAADVRDLIAARLTGLPEDILNCLTVAAAAGIRFRPETLFELDEPDKVLGALGAAAERHVLEPRPGGWYAFVHPQLRDMLLDRVDAAGLRRLHADLAGALERQPEELRDEGHAYAVARHHRRAGDAAAPEDRRRSAAIAGRRALADQSPAEAIEYLTDAVDGDPAPGTDLLHALAQAYLRAGRFGEVDAVLDRALAGEPDRLWRARLLTTRIELFHTIWDDDRALETTRSALAELRRPLPGAGLLALIQTLFIAMAGGLVRRTKVGYGTARSRDREKQAALAAVLDAGGYAAAVGLRLREAGTLALRALYAVNRLGPCPEYVRVYALIGYVAAVIKLRGTSDRCLRRAGDVAAKLGDPGLGAYVEWMHGVALLFSGADDGSIWEKTITRNARWYGPAQVIPGYAALGLRFLLRGYVDEAAREYERGIQRLADQQQALGTSIGMLSVMIPAGQSRFGDAAAALKRLREAFPPGTGTRVQRANMLTAAACVLIEQGEVGQPLDDVFDEFHALKLRRSELMPQHRWIFVYQAQARLIQFRYAADADRPARLAVARKAIRALGRVGGTPLLRGVYLTTKASLHLAAGEPERCIKLADEAERRLRKVDAPFIQYEAFRIRARAMRAMGMANEADRQARFALGMANFHGWEQRRRQTRTEFGVDEGAGTHRRTVAERRPASGRNRHLDALQQVGTAAATILDPQQLASVALDEMLRILGAERAIFFLVDESGDPVRYAGRDVSGELEETSEYGASLVRRVAETGEPLVVTGTEQGAALGSRSAVVHGLRSILIAPVQFKGRLVAVVYLDSRLARGIFTDDDVAVLTAVSSHVAVSLETARAAQLHSAVQAARQQQALAEMLRASLAELSAILEPDRLLRQLCATLQVQLGATAGCLVSREGEVLAVVGATPQEIIGTQVQLPAPSASPASGSSVASAAGGAAQSSGSGELGAPDLLDPAETAGVRERLLAGAPTALAVPLTGRDGPVGLVLLGGGGLDDTSRQVAAALATQGMAAYENARLFSRVQELATTDELTGQHNRRHFYAIAGALVQAAARNGRQLAAVMLDIDKFKSVNDTYGHGVGDEVIRTVAARIRGCLRHSDVLGRYGGEEFAAVLPDHDGHAADLAERVRLAVSAEPIPTQAGPLPITISVGLTSLTPGDTSLDELLARADHALYRAKESGRNRVMID</sequence>
<feature type="compositionally biased region" description="Low complexity" evidence="2">
    <location>
        <begin position="1476"/>
        <end position="1503"/>
    </location>
</feature>
<dbReference type="InterPro" id="IPR003018">
    <property type="entry name" value="GAF"/>
</dbReference>
<dbReference type="InterPro" id="IPR029016">
    <property type="entry name" value="GAF-like_dom_sf"/>
</dbReference>
<evidence type="ECO:0000313" key="6">
    <source>
        <dbReference type="Proteomes" id="UP001241758"/>
    </source>
</evidence>
<dbReference type="Pfam" id="PF13185">
    <property type="entry name" value="GAF_2"/>
    <property type="match status" value="1"/>
</dbReference>
<keyword evidence="5" id="KW-0808">Transferase</keyword>
<dbReference type="InterPro" id="IPR043128">
    <property type="entry name" value="Rev_trsase/Diguanyl_cyclase"/>
</dbReference>
<protein>
    <submittedName>
        <fullName evidence="5">Diguanylate cyclase</fullName>
        <ecNumber evidence="5">2.7.7.65</ecNumber>
    </submittedName>
</protein>
<dbReference type="SUPFAM" id="SSF52540">
    <property type="entry name" value="P-loop containing nucleoside triphosphate hydrolases"/>
    <property type="match status" value="1"/>
</dbReference>
<comment type="caution">
    <text evidence="5">The sequence shown here is derived from an EMBL/GenBank/DDBJ whole genome shotgun (WGS) entry which is preliminary data.</text>
</comment>
<dbReference type="SMART" id="SM00220">
    <property type="entry name" value="S_TKc"/>
    <property type="match status" value="1"/>
</dbReference>
<dbReference type="SUPFAM" id="SSF55073">
    <property type="entry name" value="Nucleotide cyclase"/>
    <property type="match status" value="1"/>
</dbReference>
<dbReference type="InterPro" id="IPR000719">
    <property type="entry name" value="Prot_kinase_dom"/>
</dbReference>
<evidence type="ECO:0000256" key="2">
    <source>
        <dbReference type="SAM" id="MobiDB-lite"/>
    </source>
</evidence>
<evidence type="ECO:0000259" key="4">
    <source>
        <dbReference type="PROSITE" id="PS50887"/>
    </source>
</evidence>
<feature type="region of interest" description="Disordered" evidence="2">
    <location>
        <begin position="1210"/>
        <end position="1236"/>
    </location>
</feature>
<gene>
    <name evidence="5" type="ORF">QLQ12_28605</name>
</gene>
<dbReference type="SMART" id="SM00065">
    <property type="entry name" value="GAF"/>
    <property type="match status" value="2"/>
</dbReference>
<dbReference type="PANTHER" id="PTHR45138:SF9">
    <property type="entry name" value="DIGUANYLATE CYCLASE DGCM-RELATED"/>
    <property type="match status" value="1"/>
</dbReference>
<dbReference type="PANTHER" id="PTHR45138">
    <property type="entry name" value="REGULATORY COMPONENTS OF SENSORY TRANSDUCTION SYSTEM"/>
    <property type="match status" value="1"/>
</dbReference>
<proteinExistence type="predicted"/>
<accession>A0ABT6WS97</accession>
<dbReference type="Pfam" id="PF00990">
    <property type="entry name" value="GGDEF"/>
    <property type="match status" value="1"/>
</dbReference>
<comment type="subcellular location">
    <subcellularLocation>
        <location evidence="1">Membrane</location>
        <topology evidence="1">Single-pass membrane protein</topology>
    </subcellularLocation>
</comment>
<dbReference type="PROSITE" id="PS00108">
    <property type="entry name" value="PROTEIN_KINASE_ST"/>
    <property type="match status" value="1"/>
</dbReference>
<keyword evidence="6" id="KW-1185">Reference proteome</keyword>
<evidence type="ECO:0000256" key="1">
    <source>
        <dbReference type="ARBA" id="ARBA00004167"/>
    </source>
</evidence>
<dbReference type="Gene3D" id="3.30.200.20">
    <property type="entry name" value="Phosphorylase Kinase, domain 1"/>
    <property type="match status" value="1"/>
</dbReference>
<dbReference type="RefSeq" id="WP_282763649.1">
    <property type="nucleotide sequence ID" value="NZ_JASCTH010000020.1"/>
</dbReference>
<dbReference type="Pfam" id="PF14559">
    <property type="entry name" value="TPR_19"/>
    <property type="match status" value="1"/>
</dbReference>
<organism evidence="5 6">
    <name type="scientific">Actinoplanes sandaracinus</name>
    <dbReference type="NCBI Taxonomy" id="3045177"/>
    <lineage>
        <taxon>Bacteria</taxon>
        <taxon>Bacillati</taxon>
        <taxon>Actinomycetota</taxon>
        <taxon>Actinomycetes</taxon>
        <taxon>Micromonosporales</taxon>
        <taxon>Micromonosporaceae</taxon>
        <taxon>Actinoplanes</taxon>
    </lineage>
</organism>
<dbReference type="PROSITE" id="PS50011">
    <property type="entry name" value="PROTEIN_KINASE_DOM"/>
    <property type="match status" value="1"/>
</dbReference>
<dbReference type="InterPro" id="IPR050469">
    <property type="entry name" value="Diguanylate_Cyclase"/>
</dbReference>
<dbReference type="Gene3D" id="3.30.450.40">
    <property type="match status" value="2"/>
</dbReference>
<dbReference type="InterPro" id="IPR027417">
    <property type="entry name" value="P-loop_NTPase"/>
</dbReference>
<evidence type="ECO:0000313" key="5">
    <source>
        <dbReference type="EMBL" id="MDI6102589.1"/>
    </source>
</evidence>
<dbReference type="Gene3D" id="3.40.50.300">
    <property type="entry name" value="P-loop containing nucleotide triphosphate hydrolases"/>
    <property type="match status" value="1"/>
</dbReference>
<dbReference type="InterPro" id="IPR000160">
    <property type="entry name" value="GGDEF_dom"/>
</dbReference>
<dbReference type="Proteomes" id="UP001241758">
    <property type="component" value="Unassembled WGS sequence"/>
</dbReference>
<dbReference type="Gene3D" id="1.10.510.10">
    <property type="entry name" value="Transferase(Phosphotransferase) domain 1"/>
    <property type="match status" value="1"/>
</dbReference>
<dbReference type="InterPro" id="IPR011990">
    <property type="entry name" value="TPR-like_helical_dom_sf"/>
</dbReference>
<dbReference type="CDD" id="cd14014">
    <property type="entry name" value="STKc_PknB_like"/>
    <property type="match status" value="1"/>
</dbReference>
<dbReference type="SUPFAM" id="SSF56112">
    <property type="entry name" value="Protein kinase-like (PK-like)"/>
    <property type="match status" value="1"/>
</dbReference>
<dbReference type="SUPFAM" id="SSF55781">
    <property type="entry name" value="GAF domain-like"/>
    <property type="match status" value="2"/>
</dbReference>
<dbReference type="InterPro" id="IPR008271">
    <property type="entry name" value="Ser/Thr_kinase_AS"/>
</dbReference>
<dbReference type="EC" id="2.7.7.65" evidence="5"/>
<dbReference type="InterPro" id="IPR041664">
    <property type="entry name" value="AAA_16"/>
</dbReference>
<reference evidence="5 6" key="1">
    <citation type="submission" date="2023-05" db="EMBL/GenBank/DDBJ databases">
        <title>Actinoplanes sp. NEAU-A12 genome sequencing.</title>
        <authorList>
            <person name="Wang Z.-S."/>
        </authorList>
    </citation>
    <scope>NUCLEOTIDE SEQUENCE [LARGE SCALE GENOMIC DNA]</scope>
    <source>
        <strain evidence="5 6">NEAU-A12</strain>
    </source>
</reference>
<dbReference type="Gene3D" id="3.30.70.270">
    <property type="match status" value="1"/>
</dbReference>
<dbReference type="NCBIfam" id="TIGR00254">
    <property type="entry name" value="GGDEF"/>
    <property type="match status" value="1"/>
</dbReference>
<dbReference type="Pfam" id="PF00069">
    <property type="entry name" value="Pkinase"/>
    <property type="match status" value="1"/>
</dbReference>
<feature type="region of interest" description="Disordered" evidence="2">
    <location>
        <begin position="1476"/>
        <end position="1507"/>
    </location>
</feature>
<dbReference type="SMART" id="SM00267">
    <property type="entry name" value="GGDEF"/>
    <property type="match status" value="1"/>
</dbReference>
<dbReference type="EMBL" id="JASCTH010000020">
    <property type="protein sequence ID" value="MDI6102589.1"/>
    <property type="molecule type" value="Genomic_DNA"/>
</dbReference>